<dbReference type="EMBL" id="MU276918">
    <property type="protein sequence ID" value="KAI0037484.1"/>
    <property type="molecule type" value="Genomic_DNA"/>
</dbReference>
<evidence type="ECO:0000313" key="1">
    <source>
        <dbReference type="EMBL" id="KAI0037484.1"/>
    </source>
</evidence>
<name>A0ACB8R069_9AGAM</name>
<reference evidence="1" key="1">
    <citation type="submission" date="2021-02" db="EMBL/GenBank/DDBJ databases">
        <authorList>
            <consortium name="DOE Joint Genome Institute"/>
            <person name="Ahrendt S."/>
            <person name="Looney B.P."/>
            <person name="Miyauchi S."/>
            <person name="Morin E."/>
            <person name="Drula E."/>
            <person name="Courty P.E."/>
            <person name="Chicoki N."/>
            <person name="Fauchery L."/>
            <person name="Kohler A."/>
            <person name="Kuo A."/>
            <person name="Labutti K."/>
            <person name="Pangilinan J."/>
            <person name="Lipzen A."/>
            <person name="Riley R."/>
            <person name="Andreopoulos W."/>
            <person name="He G."/>
            <person name="Johnson J."/>
            <person name="Barry K.W."/>
            <person name="Grigoriev I.V."/>
            <person name="Nagy L."/>
            <person name="Hibbett D."/>
            <person name="Henrissat B."/>
            <person name="Matheny P.B."/>
            <person name="Labbe J."/>
            <person name="Martin F."/>
        </authorList>
    </citation>
    <scope>NUCLEOTIDE SEQUENCE</scope>
    <source>
        <strain evidence="1">FP105234-sp</strain>
    </source>
</reference>
<organism evidence="1 2">
    <name type="scientific">Auriscalpium vulgare</name>
    <dbReference type="NCBI Taxonomy" id="40419"/>
    <lineage>
        <taxon>Eukaryota</taxon>
        <taxon>Fungi</taxon>
        <taxon>Dikarya</taxon>
        <taxon>Basidiomycota</taxon>
        <taxon>Agaricomycotina</taxon>
        <taxon>Agaricomycetes</taxon>
        <taxon>Russulales</taxon>
        <taxon>Auriscalpiaceae</taxon>
        <taxon>Auriscalpium</taxon>
    </lineage>
</organism>
<proteinExistence type="predicted"/>
<accession>A0ACB8R069</accession>
<dbReference type="Proteomes" id="UP000814033">
    <property type="component" value="Unassembled WGS sequence"/>
</dbReference>
<gene>
    <name evidence="1" type="ORF">FA95DRAFT_1578811</name>
</gene>
<comment type="caution">
    <text evidence="1">The sequence shown here is derived from an EMBL/GenBank/DDBJ whole genome shotgun (WGS) entry which is preliminary data.</text>
</comment>
<keyword evidence="2" id="KW-1185">Reference proteome</keyword>
<sequence length="176" mass="18507">MPPASTQAGRKALIASPMTLEFHVVRTSLLLGLLKTLRENRWHALPLRIFEATDVVFKDISRARQARNVRHAGANLMLQVFYTAPSIKDSSNSSASITASPPHACGSGSCAEPCSVSRLTTRRCVGGNGPAGACSAVGVMLTIGVAGSESSSDSSASRGASFCPPLHHHPLGRWDT</sequence>
<protein>
    <submittedName>
        <fullName evidence="1">Uncharacterized protein</fullName>
    </submittedName>
</protein>
<evidence type="ECO:0000313" key="2">
    <source>
        <dbReference type="Proteomes" id="UP000814033"/>
    </source>
</evidence>
<reference evidence="1" key="2">
    <citation type="journal article" date="2022" name="New Phytol.">
        <title>Evolutionary transition to the ectomycorrhizal habit in the genomes of a hyperdiverse lineage of mushroom-forming fungi.</title>
        <authorList>
            <person name="Looney B."/>
            <person name="Miyauchi S."/>
            <person name="Morin E."/>
            <person name="Drula E."/>
            <person name="Courty P.E."/>
            <person name="Kohler A."/>
            <person name="Kuo A."/>
            <person name="LaButti K."/>
            <person name="Pangilinan J."/>
            <person name="Lipzen A."/>
            <person name="Riley R."/>
            <person name="Andreopoulos W."/>
            <person name="He G."/>
            <person name="Johnson J."/>
            <person name="Nolan M."/>
            <person name="Tritt A."/>
            <person name="Barry K.W."/>
            <person name="Grigoriev I.V."/>
            <person name="Nagy L.G."/>
            <person name="Hibbett D."/>
            <person name="Henrissat B."/>
            <person name="Matheny P.B."/>
            <person name="Labbe J."/>
            <person name="Martin F.M."/>
        </authorList>
    </citation>
    <scope>NUCLEOTIDE SEQUENCE</scope>
    <source>
        <strain evidence="1">FP105234-sp</strain>
    </source>
</reference>